<proteinExistence type="predicted"/>
<comment type="caution">
    <text evidence="8">The sequence shown here is derived from an EMBL/GenBank/DDBJ whole genome shotgun (WGS) entry which is preliminary data.</text>
</comment>
<dbReference type="Pfam" id="PF13857">
    <property type="entry name" value="Ank_5"/>
    <property type="match status" value="1"/>
</dbReference>
<dbReference type="InterPro" id="IPR011990">
    <property type="entry name" value="TPR-like_helical_dom_sf"/>
</dbReference>
<keyword evidence="5" id="KW-0040">ANK repeat</keyword>
<dbReference type="EMBL" id="LJIG01016206">
    <property type="protein sequence ID" value="KRT81298.1"/>
    <property type="molecule type" value="Genomic_DNA"/>
</dbReference>
<feature type="repeat" description="TPR" evidence="6">
    <location>
        <begin position="347"/>
        <end position="380"/>
    </location>
</feature>
<dbReference type="Proteomes" id="UP000051574">
    <property type="component" value="Unassembled WGS sequence"/>
</dbReference>
<evidence type="ECO:0000313" key="9">
    <source>
        <dbReference type="Proteomes" id="UP000051574"/>
    </source>
</evidence>
<gene>
    <name evidence="8" type="ORF">AMK59_5716</name>
</gene>
<evidence type="ECO:0000256" key="2">
    <source>
        <dbReference type="ARBA" id="ARBA00022614"/>
    </source>
</evidence>
<dbReference type="Pfam" id="PF12796">
    <property type="entry name" value="Ank_2"/>
    <property type="match status" value="1"/>
</dbReference>
<feature type="compositionally biased region" description="Polar residues" evidence="7">
    <location>
        <begin position="839"/>
        <end position="857"/>
    </location>
</feature>
<accession>A0A0T6B1S4</accession>
<dbReference type="GO" id="GO:0031297">
    <property type="term" value="P:replication fork processing"/>
    <property type="evidence" value="ECO:0007669"/>
    <property type="project" value="TreeGrafter"/>
</dbReference>
<dbReference type="InterPro" id="IPR036770">
    <property type="entry name" value="Ankyrin_rpt-contain_sf"/>
</dbReference>
<feature type="region of interest" description="Disordered" evidence="7">
    <location>
        <begin position="782"/>
        <end position="857"/>
    </location>
</feature>
<feature type="repeat" description="ANK" evidence="5">
    <location>
        <begin position="548"/>
        <end position="580"/>
    </location>
</feature>
<keyword evidence="6" id="KW-0802">TPR repeat</keyword>
<dbReference type="InterPro" id="IPR032675">
    <property type="entry name" value="LRR_dom_sf"/>
</dbReference>
<dbReference type="SUPFAM" id="SSF48403">
    <property type="entry name" value="Ankyrin repeat"/>
    <property type="match status" value="1"/>
</dbReference>
<feature type="compositionally biased region" description="Polar residues" evidence="7">
    <location>
        <begin position="782"/>
        <end position="801"/>
    </location>
</feature>
<evidence type="ECO:0000313" key="8">
    <source>
        <dbReference type="EMBL" id="KRT81298.1"/>
    </source>
</evidence>
<evidence type="ECO:0000256" key="6">
    <source>
        <dbReference type="PROSITE-ProRule" id="PRU00339"/>
    </source>
</evidence>
<evidence type="ECO:0000256" key="3">
    <source>
        <dbReference type="ARBA" id="ARBA00022737"/>
    </source>
</evidence>
<name>A0A0T6B1S4_9SCAR</name>
<dbReference type="SUPFAM" id="SSF52047">
    <property type="entry name" value="RNI-like"/>
    <property type="match status" value="1"/>
</dbReference>
<reference evidence="8 9" key="1">
    <citation type="submission" date="2015-09" db="EMBL/GenBank/DDBJ databases">
        <title>Draft genome of the scarab beetle Oryctes borbonicus.</title>
        <authorList>
            <person name="Meyer J.M."/>
            <person name="Markov G.V."/>
            <person name="Baskaran P."/>
            <person name="Herrmann M."/>
            <person name="Sommer R.J."/>
            <person name="Roedelsperger C."/>
        </authorList>
    </citation>
    <scope>NUCLEOTIDE SEQUENCE [LARGE SCALE GENOMIC DNA]</scope>
    <source>
        <strain evidence="8">OB123</strain>
        <tissue evidence="8">Whole animal</tissue>
    </source>
</reference>
<keyword evidence="9" id="KW-1185">Reference proteome</keyword>
<evidence type="ECO:0000256" key="4">
    <source>
        <dbReference type="ARBA" id="ARBA00023242"/>
    </source>
</evidence>
<dbReference type="GO" id="GO:0000724">
    <property type="term" value="P:double-strand break repair via homologous recombination"/>
    <property type="evidence" value="ECO:0007669"/>
    <property type="project" value="TreeGrafter"/>
</dbReference>
<feature type="repeat" description="ANK" evidence="5">
    <location>
        <begin position="515"/>
        <end position="547"/>
    </location>
</feature>
<dbReference type="Gene3D" id="1.25.40.20">
    <property type="entry name" value="Ankyrin repeat-containing domain"/>
    <property type="match status" value="1"/>
</dbReference>
<keyword evidence="2" id="KW-0433">Leucine-rich repeat</keyword>
<comment type="subcellular location">
    <subcellularLocation>
        <location evidence="1">Nucleus</location>
    </subcellularLocation>
</comment>
<dbReference type="PROSITE" id="PS50088">
    <property type="entry name" value="ANK_REPEAT"/>
    <property type="match status" value="3"/>
</dbReference>
<dbReference type="InterPro" id="IPR002110">
    <property type="entry name" value="Ankyrin_rpt"/>
</dbReference>
<dbReference type="SUPFAM" id="SSF48452">
    <property type="entry name" value="TPR-like"/>
    <property type="match status" value="3"/>
</dbReference>
<organism evidence="8 9">
    <name type="scientific">Oryctes borbonicus</name>
    <dbReference type="NCBI Taxonomy" id="1629725"/>
    <lineage>
        <taxon>Eukaryota</taxon>
        <taxon>Metazoa</taxon>
        <taxon>Ecdysozoa</taxon>
        <taxon>Arthropoda</taxon>
        <taxon>Hexapoda</taxon>
        <taxon>Insecta</taxon>
        <taxon>Pterygota</taxon>
        <taxon>Neoptera</taxon>
        <taxon>Endopterygota</taxon>
        <taxon>Coleoptera</taxon>
        <taxon>Polyphaga</taxon>
        <taxon>Scarabaeiformia</taxon>
        <taxon>Scarabaeidae</taxon>
        <taxon>Dynastinae</taxon>
        <taxon>Oryctes</taxon>
    </lineage>
</organism>
<sequence length="1357" mass="154379">MEEQKLLKRKRKALSENNKNSLITACISLADHYFTEGKYGSAIAEYEILAAQYKASNKSLDYARSQRMIGEAYCNLRQYSKALKYQKTYLTIAVEKQNNLEEQRAHATIGHTYLTKYDDTQNIPDLYLADKSFKKSLAVCERLTGISQREHMDMKARLYANLALVEEYLGHYEKAIELVQKSIVICKAHDILEQLERGYTILGSIYNKKADYKNAIAQYNLAIEVASRLEDKANLISAVLLAKGEIFIKLSDFTSAKSALLKAYKMKNTNGNDAETIERTLKIVAAMTYIEERLLNVDNNDFETKKHLYEKMGDGAASLKIFSKAAGYYQKMLQAAKDNQDLEESMGSCYFSLAQTYFDDNQYEKALEFFEKHYQVYRNDLKESTNSLLSIAVIMDIIGRNSDDIEKQYEQAIILCTQANDNQLKGKIISKYIKYLQKYKLDSKVEQLQEELDKIAYYTPSDTESDGTDIPTTSNIGEDINIDDITDVSDGENNSPKTRGPRIRNKSMLMRKNHKGETQLHVACINGNTAVVQQLLERGHLVNVRDNCGWLPIHEACNYGHLEIIKLLVEKGATVNDRGGIKCDGVTPLHDAASNGHLEVVEYLMDKGALLIAKKDNGETPFHCLKNWKKSVESIDPITQTYYETISKRMMEALERSGHDKDVVMEEDASNAALVLESNQVVTNKRKKDINYSLSSSDDELMQIDKNSSDECTSDADSGSNATEHYQKVMKSLRYRTFKKEKKCILKQNVPKRPALLGPEEVGDDWLQDDVGRTKKRKTFNIYTSTSSRRNTDQISSSRAQTESDFKENHAPSHSKIKKKKRQTSLISAGFSAERSPSPLYTDQTLTSQSNRAQKSKHQMTLSSFCDDQKVAEADSTTVSPKTQKTIVKKRSSDMLMRSEINDILSVDVRINGKLYRVPVPYASRNTLTIKWLADEAAKRFCRKEGMTPVLELETKNGAVLAEDDNVSILFPLGVTLAEEINATVVKWNVPSFIQRYKEACNALNIAENSKLSRLVSETSTILDLSNHNFGCKILEPLCKAINRQTNIHHLDLSGNSILNGYIELLCAALPSLENLSALNLSMNLITSDGLHYIANIFTSQSEIGILENLTNLDLSFNPLGNESLRHLAIITRHLKLHILKLIDVDFTSEIFDEFSNRNVELYLDYLEELDVSENTMDKDDLLKFILWIRPANLQVLNVSNNNVTECGLIVETVRIFEANSTPFWKFKHFNFSRCKITDVEVYELLRLLSGAENFVTLNLSYNEDLSSISLRRLLDHDHTIKELYLEGCVNILKYFEVTEEVKWRLNEGSKIKDLRLSIDRQKDLTNYNGIVNMWKDKYYDRSQVVSTKHFLELSAR</sequence>
<dbReference type="PROSITE" id="PS50297">
    <property type="entry name" value="ANK_REP_REGION"/>
    <property type="match status" value="3"/>
</dbReference>
<dbReference type="PRINTS" id="PR01415">
    <property type="entry name" value="ANKYRIN"/>
</dbReference>
<dbReference type="PANTHER" id="PTHR46358">
    <property type="entry name" value="TONSOKU-LIKE PROTEIN"/>
    <property type="match status" value="1"/>
</dbReference>
<dbReference type="Pfam" id="PF13181">
    <property type="entry name" value="TPR_8"/>
    <property type="match status" value="3"/>
</dbReference>
<protein>
    <submittedName>
        <fullName evidence="8">Ankyrin repeat-containing protein</fullName>
    </submittedName>
</protein>
<dbReference type="OrthoDB" id="273147at2759"/>
<dbReference type="InterPro" id="IPR019734">
    <property type="entry name" value="TPR_rpt"/>
</dbReference>
<dbReference type="Gene3D" id="1.25.40.10">
    <property type="entry name" value="Tetratricopeptide repeat domain"/>
    <property type="match status" value="2"/>
</dbReference>
<feature type="compositionally biased region" description="Basic residues" evidence="7">
    <location>
        <begin position="813"/>
        <end position="823"/>
    </location>
</feature>
<dbReference type="PROSITE" id="PS50005">
    <property type="entry name" value="TPR"/>
    <property type="match status" value="2"/>
</dbReference>
<evidence type="ECO:0000256" key="5">
    <source>
        <dbReference type="PROSITE-ProRule" id="PRU00023"/>
    </source>
</evidence>
<dbReference type="InterPro" id="IPR052311">
    <property type="entry name" value="MMS22L-TONSL_complex_comp"/>
</dbReference>
<dbReference type="SMART" id="SM00368">
    <property type="entry name" value="LRR_RI"/>
    <property type="match status" value="4"/>
</dbReference>
<keyword evidence="3" id="KW-0677">Repeat</keyword>
<feature type="repeat" description="ANK" evidence="5">
    <location>
        <begin position="584"/>
        <end position="616"/>
    </location>
</feature>
<dbReference type="SMART" id="SM00028">
    <property type="entry name" value="TPR"/>
    <property type="match status" value="6"/>
</dbReference>
<feature type="repeat" description="TPR" evidence="6">
    <location>
        <begin position="196"/>
        <end position="229"/>
    </location>
</feature>
<dbReference type="GO" id="GO:0043596">
    <property type="term" value="C:nuclear replication fork"/>
    <property type="evidence" value="ECO:0007669"/>
    <property type="project" value="TreeGrafter"/>
</dbReference>
<keyword evidence="4" id="KW-0539">Nucleus</keyword>
<dbReference type="Gene3D" id="3.80.10.10">
    <property type="entry name" value="Ribonuclease Inhibitor"/>
    <property type="match status" value="2"/>
</dbReference>
<feature type="compositionally biased region" description="Basic and acidic residues" evidence="7">
    <location>
        <begin position="802"/>
        <end position="811"/>
    </location>
</feature>
<evidence type="ECO:0000256" key="1">
    <source>
        <dbReference type="ARBA" id="ARBA00004123"/>
    </source>
</evidence>
<dbReference type="PANTHER" id="PTHR46358:SF1">
    <property type="entry name" value="TONSOKU-LIKE PROTEIN"/>
    <property type="match status" value="1"/>
</dbReference>
<evidence type="ECO:0000256" key="7">
    <source>
        <dbReference type="SAM" id="MobiDB-lite"/>
    </source>
</evidence>
<dbReference type="SMART" id="SM00248">
    <property type="entry name" value="ANK"/>
    <property type="match status" value="3"/>
</dbReference>